<accession>A0A0P9UP90</accession>
<dbReference type="Proteomes" id="UP000050420">
    <property type="component" value="Unassembled WGS sequence"/>
</dbReference>
<gene>
    <name evidence="1" type="ORF">ALO63_05295</name>
</gene>
<feature type="non-terminal residue" evidence="1">
    <location>
        <position position="1"/>
    </location>
</feature>
<proteinExistence type="predicted"/>
<comment type="caution">
    <text evidence="1">The sequence shown here is derived from an EMBL/GenBank/DDBJ whole genome shotgun (WGS) entry which is preliminary data.</text>
</comment>
<sequence length="52" mass="5732">SFSEFPEEKIHSEKAIAGAKQKILKHVKNKFDDSSSAANLSFDTSPLIRLLG</sequence>
<protein>
    <submittedName>
        <fullName evidence="1">Uncharacterized protein</fullName>
    </submittedName>
</protein>
<evidence type="ECO:0000313" key="2">
    <source>
        <dbReference type="Proteomes" id="UP000050420"/>
    </source>
</evidence>
<organism evidence="1 2">
    <name type="scientific">Pseudomonas amygdali pv. mori</name>
    <dbReference type="NCBI Taxonomy" id="34065"/>
    <lineage>
        <taxon>Bacteria</taxon>
        <taxon>Pseudomonadati</taxon>
        <taxon>Pseudomonadota</taxon>
        <taxon>Gammaproteobacteria</taxon>
        <taxon>Pseudomonadales</taxon>
        <taxon>Pseudomonadaceae</taxon>
        <taxon>Pseudomonas</taxon>
        <taxon>Pseudomonas amygdali</taxon>
    </lineage>
</organism>
<reference evidence="1 2" key="1">
    <citation type="submission" date="2015-09" db="EMBL/GenBank/DDBJ databases">
        <title>Genome announcement of multiple Pseudomonas syringae strains.</title>
        <authorList>
            <person name="Thakur S."/>
            <person name="Wang P.W."/>
            <person name="Gong Y."/>
            <person name="Weir B.S."/>
            <person name="Guttman D.S."/>
        </authorList>
    </citation>
    <scope>NUCLEOTIDE SEQUENCE [LARGE SCALE GENOMIC DNA]</scope>
    <source>
        <strain evidence="1 2">ICMP4331</strain>
    </source>
</reference>
<dbReference type="EMBL" id="LJQU01000398">
    <property type="protein sequence ID" value="KPX90508.1"/>
    <property type="molecule type" value="Genomic_DNA"/>
</dbReference>
<dbReference type="PATRIC" id="fig|34065.5.peg.4924"/>
<evidence type="ECO:0000313" key="1">
    <source>
        <dbReference type="EMBL" id="KPX90508.1"/>
    </source>
</evidence>
<name>A0A0P9UP90_PSEA0</name>
<dbReference type="AlphaFoldDB" id="A0A0P9UP90"/>